<reference evidence="3 4" key="1">
    <citation type="submission" date="2018-01" db="EMBL/GenBank/DDBJ databases">
        <title>Whole genome analyses suggest that Burkholderia sensu lato contains two further novel genera in the rhizoxinica-symbiotica group Mycetohabitans gen. nov., and Trinickia gen. nov.: implications for the evolution of diazotrophy and nodulation in the Burkholderiaceae.</title>
        <authorList>
            <person name="Estrada-de los Santos P."/>
            <person name="Palmer M."/>
            <person name="Chavez-Ramirez B."/>
            <person name="Beukes C."/>
            <person name="Steenkamp E.T."/>
            <person name="Hirsch A.M."/>
            <person name="Manyaka P."/>
            <person name="Maluk M."/>
            <person name="Lafos M."/>
            <person name="Crook M."/>
            <person name="Gross E."/>
            <person name="Simon M.F."/>
            <person name="Bueno dos Reis Junior F."/>
            <person name="Poole P.S."/>
            <person name="Venter S.N."/>
            <person name="James E.K."/>
        </authorList>
    </citation>
    <scope>NUCLEOTIDE SEQUENCE [LARGE SCALE GENOMIC DNA]</scope>
    <source>
        <strain evidence="3 4">JPY 581</strain>
    </source>
</reference>
<dbReference type="GO" id="GO:0046872">
    <property type="term" value="F:metal ion binding"/>
    <property type="evidence" value="ECO:0007669"/>
    <property type="project" value="UniProtKB-KW"/>
</dbReference>
<comment type="caution">
    <text evidence="3">The sequence shown here is derived from an EMBL/GenBank/DDBJ whole genome shotgun (WGS) entry which is preliminary data.</text>
</comment>
<name>A0A2N7X3V6_9BURK</name>
<dbReference type="InterPro" id="IPR011234">
    <property type="entry name" value="Fumarylacetoacetase-like_C"/>
</dbReference>
<accession>A0A2N7X3V6</accession>
<dbReference type="Pfam" id="PF01557">
    <property type="entry name" value="FAA_hydrolase"/>
    <property type="match status" value="1"/>
</dbReference>
<dbReference type="AlphaFoldDB" id="A0A2N7X3V6"/>
<dbReference type="EMBL" id="PNYC01000007">
    <property type="protein sequence ID" value="PMS36426.1"/>
    <property type="molecule type" value="Genomic_DNA"/>
</dbReference>
<evidence type="ECO:0000256" key="1">
    <source>
        <dbReference type="ARBA" id="ARBA00022723"/>
    </source>
</evidence>
<gene>
    <name evidence="3" type="ORF">C0Z20_13235</name>
</gene>
<feature type="domain" description="Fumarylacetoacetase-like C-terminal" evidence="2">
    <location>
        <begin position="33"/>
        <end position="238"/>
    </location>
</feature>
<dbReference type="GO" id="GO:0018773">
    <property type="term" value="F:acetylpyruvate hydrolase activity"/>
    <property type="evidence" value="ECO:0007669"/>
    <property type="project" value="TreeGrafter"/>
</dbReference>
<keyword evidence="4" id="KW-1185">Reference proteome</keyword>
<evidence type="ECO:0000313" key="4">
    <source>
        <dbReference type="Proteomes" id="UP000235777"/>
    </source>
</evidence>
<dbReference type="STRING" id="863227.GCA_000373005_05023"/>
<dbReference type="Gene3D" id="3.90.850.10">
    <property type="entry name" value="Fumarylacetoacetase-like, C-terminal domain"/>
    <property type="match status" value="1"/>
</dbReference>
<dbReference type="SUPFAM" id="SSF56529">
    <property type="entry name" value="FAH"/>
    <property type="match status" value="1"/>
</dbReference>
<protein>
    <submittedName>
        <fullName evidence="3">FAA hydrolase family protein</fullName>
    </submittedName>
</protein>
<evidence type="ECO:0000259" key="2">
    <source>
        <dbReference type="Pfam" id="PF01557"/>
    </source>
</evidence>
<dbReference type="PANTHER" id="PTHR11820">
    <property type="entry name" value="ACYLPYRUVASE"/>
    <property type="match status" value="1"/>
</dbReference>
<sequence>MDYAFAPAPAVAVPIVETAGSAGARRHFPVRRIYCVGRNYEAHAREMGHDPDREPPFFFSKPADAVLYVAPGATGEFPYPTLSSNVHFEMELVVAIGKGGRDIAVEHALDHVYGYALGLDMTRRDLQAEAKKLGRPWEPAKGFDHSAPLGPIHPVAAIGHIDRGAIWLSVNGVEKQRSDVSQLIWSIPETVAHLSKLFELQPGDLIFTGTPEGVGAVVKGDLMKGGVDGLGEFSVRVV</sequence>
<proteinExistence type="predicted"/>
<organism evidence="3 4">
    <name type="scientific">Trinickia symbiotica</name>
    <dbReference type="NCBI Taxonomy" id="863227"/>
    <lineage>
        <taxon>Bacteria</taxon>
        <taxon>Pseudomonadati</taxon>
        <taxon>Pseudomonadota</taxon>
        <taxon>Betaproteobacteria</taxon>
        <taxon>Burkholderiales</taxon>
        <taxon>Burkholderiaceae</taxon>
        <taxon>Trinickia</taxon>
    </lineage>
</organism>
<dbReference type="InterPro" id="IPR036663">
    <property type="entry name" value="Fumarylacetoacetase_C_sf"/>
</dbReference>
<dbReference type="RefSeq" id="WP_018443637.1">
    <property type="nucleotide sequence ID" value="NZ_KB890217.1"/>
</dbReference>
<keyword evidence="3" id="KW-0378">Hydrolase</keyword>
<evidence type="ECO:0000313" key="3">
    <source>
        <dbReference type="EMBL" id="PMS36426.1"/>
    </source>
</evidence>
<dbReference type="PANTHER" id="PTHR11820:SF90">
    <property type="entry name" value="FLUTATHIONE S-TRANSFERASE"/>
    <property type="match status" value="1"/>
</dbReference>
<dbReference type="Proteomes" id="UP000235777">
    <property type="component" value="Unassembled WGS sequence"/>
</dbReference>
<keyword evidence="1" id="KW-0479">Metal-binding</keyword>
<dbReference type="OrthoDB" id="9805307at2"/>